<dbReference type="EMBL" id="CAJFDH010000006">
    <property type="protein sequence ID" value="CAD5229258.1"/>
    <property type="molecule type" value="Genomic_DNA"/>
</dbReference>
<dbReference type="EMBL" id="CAJFCW020000006">
    <property type="protein sequence ID" value="CAG9126163.1"/>
    <property type="molecule type" value="Genomic_DNA"/>
</dbReference>
<evidence type="ECO:0000256" key="1">
    <source>
        <dbReference type="ARBA" id="ARBA00000707"/>
    </source>
</evidence>
<evidence type="ECO:0000256" key="8">
    <source>
        <dbReference type="ARBA" id="ARBA00023242"/>
    </source>
</evidence>
<dbReference type="Proteomes" id="UP000614601">
    <property type="component" value="Unassembled WGS sequence"/>
</dbReference>
<dbReference type="InterPro" id="IPR017390">
    <property type="entry name" value="Ubiquitinyl_hydrolase_UCH37"/>
</dbReference>
<dbReference type="AlphaFoldDB" id="A0A811LPA4"/>
<proteinExistence type="inferred from homology"/>
<evidence type="ECO:0000256" key="11">
    <source>
        <dbReference type="PIRSR" id="PIRSR038120-2"/>
    </source>
</evidence>
<evidence type="ECO:0000313" key="17">
    <source>
        <dbReference type="Proteomes" id="UP000614601"/>
    </source>
</evidence>
<accession>A0A811LPA4</accession>
<dbReference type="GO" id="GO:0004843">
    <property type="term" value="F:cysteine-type deubiquitinase activity"/>
    <property type="evidence" value="ECO:0007669"/>
    <property type="project" value="UniProtKB-UniRule"/>
</dbReference>
<dbReference type="PROSITE" id="PS52049">
    <property type="entry name" value="ULD"/>
    <property type="match status" value="1"/>
</dbReference>
<dbReference type="GO" id="GO:0005634">
    <property type="term" value="C:nucleus"/>
    <property type="evidence" value="ECO:0007669"/>
    <property type="project" value="UniProtKB-SubCell"/>
</dbReference>
<keyword evidence="8" id="KW-0539">Nucleus</keyword>
<comment type="caution">
    <text evidence="16">The sequence shown here is derived from an EMBL/GenBank/DDBJ whole genome shotgun (WGS) entry which is preliminary data.</text>
</comment>
<dbReference type="SUPFAM" id="SSF54001">
    <property type="entry name" value="Cysteine proteinases"/>
    <property type="match status" value="1"/>
</dbReference>
<feature type="site" description="Transition state stabilizer" evidence="12">
    <location>
        <position position="79"/>
    </location>
</feature>
<evidence type="ECO:0000256" key="4">
    <source>
        <dbReference type="ARBA" id="ARBA00022670"/>
    </source>
</evidence>
<dbReference type="GO" id="GO:0005737">
    <property type="term" value="C:cytoplasm"/>
    <property type="evidence" value="ECO:0007669"/>
    <property type="project" value="TreeGrafter"/>
</dbReference>
<dbReference type="InterPro" id="IPR038765">
    <property type="entry name" value="Papain-like_cys_pep_sf"/>
</dbReference>
<comment type="subcellular location">
    <subcellularLocation>
        <location evidence="2">Nucleus</location>
    </subcellularLocation>
</comment>
<gene>
    <name evidence="16" type="ORF">BOKJ2_LOCUS13317</name>
</gene>
<feature type="active site" description="Proton donor" evidence="10 12">
    <location>
        <position position="160"/>
    </location>
</feature>
<comment type="similarity">
    <text evidence="3 9 12 13">Belongs to the peptidase C12 family.</text>
</comment>
<evidence type="ECO:0000256" key="6">
    <source>
        <dbReference type="ARBA" id="ARBA00022801"/>
    </source>
</evidence>
<evidence type="ECO:0000256" key="2">
    <source>
        <dbReference type="ARBA" id="ARBA00004123"/>
    </source>
</evidence>
<dbReference type="PRINTS" id="PR00707">
    <property type="entry name" value="UBCTHYDRLASE"/>
</dbReference>
<dbReference type="PANTHER" id="PTHR10589:SF16">
    <property type="entry name" value="UBIQUITIN CARBOXYL-TERMINAL HYDROLASE ISOZYME L5"/>
    <property type="match status" value="1"/>
</dbReference>
<evidence type="ECO:0000256" key="7">
    <source>
        <dbReference type="ARBA" id="ARBA00022807"/>
    </source>
</evidence>
<dbReference type="GO" id="GO:0006511">
    <property type="term" value="P:ubiquitin-dependent protein catabolic process"/>
    <property type="evidence" value="ECO:0007669"/>
    <property type="project" value="UniProtKB-UniRule"/>
</dbReference>
<dbReference type="Proteomes" id="UP000783686">
    <property type="component" value="Unassembled WGS sequence"/>
</dbReference>
<evidence type="ECO:0000256" key="12">
    <source>
        <dbReference type="PROSITE-ProRule" id="PRU01393"/>
    </source>
</evidence>
<dbReference type="OrthoDB" id="1924260at2759"/>
<dbReference type="Gene3D" id="1.20.58.860">
    <property type="match status" value="1"/>
</dbReference>
<dbReference type="FunFam" id="3.40.532.10:FF:000003">
    <property type="entry name" value="Ubiquitin carboxyl-terminal hydrolase"/>
    <property type="match status" value="1"/>
</dbReference>
<comment type="catalytic activity">
    <reaction evidence="1 9 12 13">
        <text>Thiol-dependent hydrolysis of ester, thioester, amide, peptide and isopeptide bonds formed by the C-terminal Gly of ubiquitin (a 76-residue protein attached to proteins as an intracellular targeting signal).</text>
        <dbReference type="EC" id="3.4.19.12"/>
    </reaction>
</comment>
<evidence type="ECO:0000313" key="16">
    <source>
        <dbReference type="EMBL" id="CAD5229258.1"/>
    </source>
</evidence>
<dbReference type="EC" id="3.4.19.12" evidence="9 13"/>
<keyword evidence="7 9" id="KW-0788">Thiol protease</keyword>
<dbReference type="InterPro" id="IPR001578">
    <property type="entry name" value="Peptidase_C12_UCH"/>
</dbReference>
<dbReference type="Gene3D" id="3.40.532.10">
    <property type="entry name" value="Peptidase C12, ubiquitin carboxyl-terminal hydrolase"/>
    <property type="match status" value="1"/>
</dbReference>
<evidence type="ECO:0000259" key="15">
    <source>
        <dbReference type="PROSITE" id="PS52048"/>
    </source>
</evidence>
<dbReference type="InterPro" id="IPR041507">
    <property type="entry name" value="UCH_C"/>
</dbReference>
<name>A0A811LPA4_9BILA</name>
<feature type="domain" description="UCH catalytic" evidence="15">
    <location>
        <begin position="6"/>
        <end position="222"/>
    </location>
</feature>
<evidence type="ECO:0000256" key="10">
    <source>
        <dbReference type="PIRSR" id="PIRSR038120-1"/>
    </source>
</evidence>
<dbReference type="GO" id="GO:0016579">
    <property type="term" value="P:protein deubiquitination"/>
    <property type="evidence" value="ECO:0007669"/>
    <property type="project" value="InterPro"/>
</dbReference>
<keyword evidence="6 9" id="KW-0378">Hydrolase</keyword>
<dbReference type="PIRSF" id="PIRSF038120">
    <property type="entry name" value="Ubiquitinyl_hydrolase_UCH37"/>
    <property type="match status" value="1"/>
</dbReference>
<evidence type="ECO:0000256" key="13">
    <source>
        <dbReference type="RuleBase" id="RU361215"/>
    </source>
</evidence>
<keyword evidence="17" id="KW-1185">Reference proteome</keyword>
<evidence type="ECO:0000256" key="9">
    <source>
        <dbReference type="PIRNR" id="PIRNR038120"/>
    </source>
</evidence>
<evidence type="ECO:0000256" key="3">
    <source>
        <dbReference type="ARBA" id="ARBA00009326"/>
    </source>
</evidence>
<keyword evidence="5 9" id="KW-0833">Ubl conjugation pathway</keyword>
<keyword evidence="4 9" id="KW-0645">Protease</keyword>
<protein>
    <recommendedName>
        <fullName evidence="9 13">Ubiquitin carboxyl-terminal hydrolase</fullName>
        <ecNumber evidence="9 13">3.4.19.12</ecNumber>
    </recommendedName>
</protein>
<dbReference type="PANTHER" id="PTHR10589">
    <property type="entry name" value="UBIQUITIN CARBOXYL-TERMINAL HYDROLASE"/>
    <property type="match status" value="1"/>
</dbReference>
<dbReference type="InterPro" id="IPR036959">
    <property type="entry name" value="Peptidase_C12_UCH_sf"/>
</dbReference>
<evidence type="ECO:0000256" key="5">
    <source>
        <dbReference type="ARBA" id="ARBA00022786"/>
    </source>
</evidence>
<keyword evidence="14" id="KW-0175">Coiled coil</keyword>
<feature type="site" description="Important for enzyme activity" evidence="11 12">
    <location>
        <position position="175"/>
    </location>
</feature>
<dbReference type="Pfam" id="PF01088">
    <property type="entry name" value="Peptidase_C12"/>
    <property type="match status" value="1"/>
</dbReference>
<evidence type="ECO:0000256" key="14">
    <source>
        <dbReference type="SAM" id="Coils"/>
    </source>
</evidence>
<reference evidence="16" key="1">
    <citation type="submission" date="2020-09" db="EMBL/GenBank/DDBJ databases">
        <authorList>
            <person name="Kikuchi T."/>
        </authorList>
    </citation>
    <scope>NUCLEOTIDE SEQUENCE</scope>
    <source>
        <strain evidence="16">SH1</strain>
    </source>
</reference>
<feature type="coiled-coil region" evidence="14">
    <location>
        <begin position="218"/>
        <end position="258"/>
    </location>
</feature>
<dbReference type="Pfam" id="PF18031">
    <property type="entry name" value="UCH_C"/>
    <property type="match status" value="1"/>
</dbReference>
<sequence>MATNGDWCLIESDPGVFTELIRNFGVSGVQVEELYTLELEHLRDLAPIHGLIFLFKYHVGEEPTGEVVPNAPGVYFAQQVINNACATQAILNLLLNVKGGAVKWGKILEDFYSFSNEMDPATRGLCLSNSEEIRKHHNAFSRPALVEIEGPQKEKEEAYHFVTYVPVNGHVYELDGLKEGPIDIGPIPDGKDWLDVVHGTLNARIERHTHSEITFNLMAVVADRKEKYERELAAVESMNASEDEKASHRCRLQMLMQEEQDKFTAYKDENIRRRHNYTPFIVELLKALAKENKLNPLLEKAVKESADRQKAAQ</sequence>
<dbReference type="PROSITE" id="PS52048">
    <property type="entry name" value="UCH_DOMAIN"/>
    <property type="match status" value="1"/>
</dbReference>
<dbReference type="CDD" id="cd09617">
    <property type="entry name" value="Peptidase_C12_UCH37_BAP1"/>
    <property type="match status" value="1"/>
</dbReference>
<feature type="active site" description="Nucleophile" evidence="10 12">
    <location>
        <position position="85"/>
    </location>
</feature>
<organism evidence="16 17">
    <name type="scientific">Bursaphelenchus okinawaensis</name>
    <dbReference type="NCBI Taxonomy" id="465554"/>
    <lineage>
        <taxon>Eukaryota</taxon>
        <taxon>Metazoa</taxon>
        <taxon>Ecdysozoa</taxon>
        <taxon>Nematoda</taxon>
        <taxon>Chromadorea</taxon>
        <taxon>Rhabditida</taxon>
        <taxon>Tylenchina</taxon>
        <taxon>Tylenchomorpha</taxon>
        <taxon>Aphelenchoidea</taxon>
        <taxon>Aphelenchoididae</taxon>
        <taxon>Bursaphelenchus</taxon>
    </lineage>
</organism>